<evidence type="ECO:0000259" key="1">
    <source>
        <dbReference type="Pfam" id="PF01882"/>
    </source>
</evidence>
<evidence type="ECO:0000313" key="3">
    <source>
        <dbReference type="Proteomes" id="UP000184275"/>
    </source>
</evidence>
<proteinExistence type="predicted"/>
<feature type="domain" description="DUF58" evidence="1">
    <location>
        <begin position="42"/>
        <end position="253"/>
    </location>
</feature>
<dbReference type="SUPFAM" id="SSF53300">
    <property type="entry name" value="vWA-like"/>
    <property type="match status" value="1"/>
</dbReference>
<dbReference type="Proteomes" id="UP000184275">
    <property type="component" value="Unassembled WGS sequence"/>
</dbReference>
<reference evidence="3" key="1">
    <citation type="submission" date="2016-11" db="EMBL/GenBank/DDBJ databases">
        <authorList>
            <person name="Varghese N."/>
            <person name="Submissions S."/>
        </authorList>
    </citation>
    <scope>NUCLEOTIDE SEQUENCE [LARGE SCALE GENOMIC DNA]</scope>
    <source>
        <strain evidence="3">UWOS</strain>
    </source>
</reference>
<keyword evidence="3" id="KW-1185">Reference proteome</keyword>
<dbReference type="Pfam" id="PF01882">
    <property type="entry name" value="DUF58"/>
    <property type="match status" value="1"/>
</dbReference>
<dbReference type="RefSeq" id="WP_073302796.1">
    <property type="nucleotide sequence ID" value="NZ_FRAW01000004.1"/>
</dbReference>
<protein>
    <recommendedName>
        <fullName evidence="1">DUF58 domain-containing protein</fullName>
    </recommendedName>
</protein>
<name>A0A1M6RVE4_9BACT</name>
<sequence>MLSKDVFKTVKRIELSVRGPLDAMMAGAYHSSFKGNGVEFSEVREYVPGDDVRSIDWNVTARMGTPYIKKFVEERELTLMLMVDASSSSEFGSGKEMKGEAMAAITALLSFAAVRNNDKVGLLIFTDQVELFIPPAKGKKHVLRLVREILYFKPEHHRTNLQQALEYVGGVLNRRAMVVVMSDFMDAGFETAFKILGKRHDMLAVSVMDPRESELPPVGLVEFEDPETGETMLVDTGDAAFREAFAYEAKKAQKATKNLFQKMNVNYVQCLVHDEFRDTVAPLVEHFRMQQRRRS</sequence>
<dbReference type="Gene3D" id="3.40.50.410">
    <property type="entry name" value="von Willebrand factor, type A domain"/>
    <property type="match status" value="1"/>
</dbReference>
<dbReference type="AlphaFoldDB" id="A0A1M6RVE4"/>
<dbReference type="InterPro" id="IPR036465">
    <property type="entry name" value="vWFA_dom_sf"/>
</dbReference>
<dbReference type="EMBL" id="FRAW01000004">
    <property type="protein sequence ID" value="SHK36358.1"/>
    <property type="molecule type" value="Genomic_DNA"/>
</dbReference>
<dbReference type="PANTHER" id="PTHR33608">
    <property type="entry name" value="BLL2464 PROTEIN"/>
    <property type="match status" value="1"/>
</dbReference>
<evidence type="ECO:0000313" key="2">
    <source>
        <dbReference type="EMBL" id="SHK36358.1"/>
    </source>
</evidence>
<organism evidence="2 3">
    <name type="scientific">Fibrobacter intestinalis</name>
    <dbReference type="NCBI Taxonomy" id="28122"/>
    <lineage>
        <taxon>Bacteria</taxon>
        <taxon>Pseudomonadati</taxon>
        <taxon>Fibrobacterota</taxon>
        <taxon>Fibrobacteria</taxon>
        <taxon>Fibrobacterales</taxon>
        <taxon>Fibrobacteraceae</taxon>
        <taxon>Fibrobacter</taxon>
    </lineage>
</organism>
<dbReference type="InterPro" id="IPR002881">
    <property type="entry name" value="DUF58"/>
</dbReference>
<accession>A0A1M6RVE4</accession>
<dbReference type="PANTHER" id="PTHR33608:SF6">
    <property type="entry name" value="BLL2464 PROTEIN"/>
    <property type="match status" value="1"/>
</dbReference>
<gene>
    <name evidence="2" type="ORF">SAMN05720469_104122</name>
</gene>